<organism evidence="2 3">
    <name type="scientific">Melanomma pulvis-pyrius CBS 109.77</name>
    <dbReference type="NCBI Taxonomy" id="1314802"/>
    <lineage>
        <taxon>Eukaryota</taxon>
        <taxon>Fungi</taxon>
        <taxon>Dikarya</taxon>
        <taxon>Ascomycota</taxon>
        <taxon>Pezizomycotina</taxon>
        <taxon>Dothideomycetes</taxon>
        <taxon>Pleosporomycetidae</taxon>
        <taxon>Pleosporales</taxon>
        <taxon>Melanommataceae</taxon>
        <taxon>Melanomma</taxon>
    </lineage>
</organism>
<dbReference type="Proteomes" id="UP000799757">
    <property type="component" value="Unassembled WGS sequence"/>
</dbReference>
<proteinExistence type="predicted"/>
<accession>A0A6A6X3X7</accession>
<evidence type="ECO:0000313" key="3">
    <source>
        <dbReference type="Proteomes" id="UP000799757"/>
    </source>
</evidence>
<feature type="compositionally biased region" description="Basic and acidic residues" evidence="1">
    <location>
        <begin position="153"/>
        <end position="167"/>
    </location>
</feature>
<dbReference type="OrthoDB" id="3800513at2759"/>
<evidence type="ECO:0000313" key="2">
    <source>
        <dbReference type="EMBL" id="KAF2791076.1"/>
    </source>
</evidence>
<gene>
    <name evidence="2" type="ORF">K505DRAFT_364160</name>
</gene>
<feature type="compositionally biased region" description="Polar residues" evidence="1">
    <location>
        <begin position="125"/>
        <end position="151"/>
    </location>
</feature>
<dbReference type="EMBL" id="MU002039">
    <property type="protein sequence ID" value="KAF2791076.1"/>
    <property type="molecule type" value="Genomic_DNA"/>
</dbReference>
<sequence>MDATPEKTPKPVVKQGSSRLTMDSNPSEFIPHQEEKAMRQDTDHPPLPLPPSFEFKDQLLNILDSLDSELRDIGIDSSTCKELQELGKLLSNVQPNPNAGEAKYDQEGTDSLSLQLPIEEMSNLTHTVDQEPSQSSAGAPTSTFEANNSDAKNGFESEEKSALDKNPEINEYPASLLDTINTQLSSVTISDTPKIIEPPSTMNPLVKDSGEVWLHCHGSNPTATDPGTIFIIHKAKLWVHSSRFYAHTRANPSKLIYELDTDENTLRRVVDWLHYTEAVDLTFYSTDQLLNILIVAVIIRIPKLHNLIVELLIHRHVEQEEGFDPSETVLRKLYQISKEGDGIRALSGYLFAQSGKVNYGAQVSWDIDVSLDVEAWVRSRSGWDEVQPDWFFMGAGAGSRDGKKKAPEKAGTVPNASRRLFLDHEVSSRSISQPTLT</sequence>
<name>A0A6A6X3X7_9PLEO</name>
<feature type="region of interest" description="Disordered" evidence="1">
    <location>
        <begin position="1"/>
        <end position="51"/>
    </location>
</feature>
<evidence type="ECO:0008006" key="4">
    <source>
        <dbReference type="Google" id="ProtNLM"/>
    </source>
</evidence>
<keyword evidence="3" id="KW-1185">Reference proteome</keyword>
<feature type="region of interest" description="Disordered" evidence="1">
    <location>
        <begin position="125"/>
        <end position="167"/>
    </location>
</feature>
<dbReference type="InterPro" id="IPR011333">
    <property type="entry name" value="SKP1/BTB/POZ_sf"/>
</dbReference>
<feature type="compositionally biased region" description="Polar residues" evidence="1">
    <location>
        <begin position="15"/>
        <end position="27"/>
    </location>
</feature>
<dbReference type="AlphaFoldDB" id="A0A6A6X3X7"/>
<reference evidence="2" key="1">
    <citation type="journal article" date="2020" name="Stud. Mycol.">
        <title>101 Dothideomycetes genomes: a test case for predicting lifestyles and emergence of pathogens.</title>
        <authorList>
            <person name="Haridas S."/>
            <person name="Albert R."/>
            <person name="Binder M."/>
            <person name="Bloem J."/>
            <person name="Labutti K."/>
            <person name="Salamov A."/>
            <person name="Andreopoulos B."/>
            <person name="Baker S."/>
            <person name="Barry K."/>
            <person name="Bills G."/>
            <person name="Bluhm B."/>
            <person name="Cannon C."/>
            <person name="Castanera R."/>
            <person name="Culley D."/>
            <person name="Daum C."/>
            <person name="Ezra D."/>
            <person name="Gonzalez J."/>
            <person name="Henrissat B."/>
            <person name="Kuo A."/>
            <person name="Liang C."/>
            <person name="Lipzen A."/>
            <person name="Lutzoni F."/>
            <person name="Magnuson J."/>
            <person name="Mondo S."/>
            <person name="Nolan M."/>
            <person name="Ohm R."/>
            <person name="Pangilinan J."/>
            <person name="Park H.-J."/>
            <person name="Ramirez L."/>
            <person name="Alfaro M."/>
            <person name="Sun H."/>
            <person name="Tritt A."/>
            <person name="Yoshinaga Y."/>
            <person name="Zwiers L.-H."/>
            <person name="Turgeon B."/>
            <person name="Goodwin S."/>
            <person name="Spatafora J."/>
            <person name="Crous P."/>
            <person name="Grigoriev I."/>
        </authorList>
    </citation>
    <scope>NUCLEOTIDE SEQUENCE</scope>
    <source>
        <strain evidence="2">CBS 109.77</strain>
    </source>
</reference>
<feature type="compositionally biased region" description="Basic and acidic residues" evidence="1">
    <location>
        <begin position="31"/>
        <end position="44"/>
    </location>
</feature>
<evidence type="ECO:0000256" key="1">
    <source>
        <dbReference type="SAM" id="MobiDB-lite"/>
    </source>
</evidence>
<protein>
    <recommendedName>
        <fullName evidence="4">BTB domain-containing protein</fullName>
    </recommendedName>
</protein>
<dbReference type="SUPFAM" id="SSF54695">
    <property type="entry name" value="POZ domain"/>
    <property type="match status" value="1"/>
</dbReference>